<dbReference type="InterPro" id="IPR032675">
    <property type="entry name" value="LRR_dom_sf"/>
</dbReference>
<evidence type="ECO:0000256" key="16">
    <source>
        <dbReference type="ARBA" id="ARBA00023136"/>
    </source>
</evidence>
<dbReference type="SUPFAM" id="SSF52200">
    <property type="entry name" value="Toll/Interleukin receptor TIR domain"/>
    <property type="match status" value="1"/>
</dbReference>
<dbReference type="SUPFAM" id="SSF56112">
    <property type="entry name" value="Protein kinase-like (PK-like)"/>
    <property type="match status" value="1"/>
</dbReference>
<dbReference type="PROSITE" id="PS50104">
    <property type="entry name" value="TIR"/>
    <property type="match status" value="1"/>
</dbReference>
<keyword evidence="10" id="KW-0677">Repeat</keyword>
<feature type="transmembrane region" description="Helical" evidence="23">
    <location>
        <begin position="1545"/>
        <end position="1569"/>
    </location>
</feature>
<feature type="binding site" evidence="21">
    <location>
        <position position="1663"/>
    </location>
    <ligand>
        <name>ATP</name>
        <dbReference type="ChEBI" id="CHEBI:30616"/>
    </ligand>
</feature>
<dbReference type="GO" id="GO:0005886">
    <property type="term" value="C:plasma membrane"/>
    <property type="evidence" value="ECO:0007669"/>
    <property type="project" value="UniProtKB-SubCell"/>
</dbReference>
<evidence type="ECO:0000256" key="6">
    <source>
        <dbReference type="ARBA" id="ARBA00022614"/>
    </source>
</evidence>
<dbReference type="Pfam" id="PF12819">
    <property type="entry name" value="Malectin_like"/>
    <property type="match status" value="1"/>
</dbReference>
<dbReference type="EMBL" id="LR031568">
    <property type="protein sequence ID" value="VDC62317.1"/>
    <property type="molecule type" value="Genomic_DNA"/>
</dbReference>
<dbReference type="Pfam" id="PF00931">
    <property type="entry name" value="NB-ARC"/>
    <property type="match status" value="1"/>
</dbReference>
<dbReference type="Gramene" id="A09p56880.2_BraZ1">
    <property type="protein sequence ID" value="A09p56880.2_BraZ1.CDS"/>
    <property type="gene ID" value="A09g56880.2_BraZ1"/>
</dbReference>
<dbReference type="CDD" id="cd14066">
    <property type="entry name" value="STKc_IRAK"/>
    <property type="match status" value="1"/>
</dbReference>
<dbReference type="InterPro" id="IPR042197">
    <property type="entry name" value="Apaf_helical"/>
</dbReference>
<feature type="domain" description="TIR" evidence="25">
    <location>
        <begin position="1"/>
        <end position="152"/>
    </location>
</feature>
<feature type="transmembrane region" description="Helical" evidence="23">
    <location>
        <begin position="1110"/>
        <end position="1128"/>
    </location>
</feature>
<dbReference type="InterPro" id="IPR027417">
    <property type="entry name" value="P-loop_NTPase"/>
</dbReference>
<dbReference type="InterPro" id="IPR017441">
    <property type="entry name" value="Protein_kinase_ATP_BS"/>
</dbReference>
<keyword evidence="9" id="KW-0732">Signal</keyword>
<dbReference type="Gene3D" id="1.10.8.430">
    <property type="entry name" value="Helical domain of apoptotic protease-activating factors"/>
    <property type="match status" value="1"/>
</dbReference>
<dbReference type="Proteomes" id="UP000694005">
    <property type="component" value="Chromosome A09"/>
</dbReference>
<dbReference type="SMART" id="SM00255">
    <property type="entry name" value="TIR"/>
    <property type="match status" value="1"/>
</dbReference>
<dbReference type="SUPFAM" id="SSF52058">
    <property type="entry name" value="L domain-like"/>
    <property type="match status" value="1"/>
</dbReference>
<feature type="region of interest" description="Disordered" evidence="22">
    <location>
        <begin position="1941"/>
        <end position="1994"/>
    </location>
</feature>
<dbReference type="InterPro" id="IPR035897">
    <property type="entry name" value="Toll_tir_struct_dom_sf"/>
</dbReference>
<evidence type="ECO:0000256" key="4">
    <source>
        <dbReference type="ARBA" id="ARBA00022475"/>
    </source>
</evidence>
<dbReference type="PROSITE" id="PS50011">
    <property type="entry name" value="PROTEIN_KINASE_DOM"/>
    <property type="match status" value="1"/>
</dbReference>
<keyword evidence="11 21" id="KW-0547">Nucleotide-binding</keyword>
<evidence type="ECO:0000256" key="3">
    <source>
        <dbReference type="ARBA" id="ARBA00012513"/>
    </source>
</evidence>
<comment type="subcellular location">
    <subcellularLocation>
        <location evidence="1">Cell membrane</location>
        <topology evidence="1">Single-pass type I membrane protein</topology>
    </subcellularLocation>
</comment>
<evidence type="ECO:0000256" key="7">
    <source>
        <dbReference type="ARBA" id="ARBA00022679"/>
    </source>
</evidence>
<evidence type="ECO:0000256" key="13">
    <source>
        <dbReference type="ARBA" id="ARBA00022821"/>
    </source>
</evidence>
<dbReference type="PANTHER" id="PTHR34590">
    <property type="entry name" value="OS03G0124300 PROTEIN-RELATED"/>
    <property type="match status" value="1"/>
</dbReference>
<dbReference type="InterPro" id="IPR000719">
    <property type="entry name" value="Prot_kinase_dom"/>
</dbReference>
<evidence type="ECO:0000256" key="12">
    <source>
        <dbReference type="ARBA" id="ARBA00022777"/>
    </source>
</evidence>
<dbReference type="Pfam" id="PF07725">
    <property type="entry name" value="LRR_3"/>
    <property type="match status" value="1"/>
</dbReference>
<dbReference type="FunFam" id="2.60.120.430:FF:000003">
    <property type="entry name" value="FERONIA receptor-like kinase"/>
    <property type="match status" value="1"/>
</dbReference>
<dbReference type="Gene3D" id="3.40.50.10140">
    <property type="entry name" value="Toll/interleukin-1 receptor homology (TIR) domain"/>
    <property type="match status" value="1"/>
</dbReference>
<dbReference type="PANTHER" id="PTHR34590:SF5">
    <property type="entry name" value="OS04G0586500 PROTEIN"/>
    <property type="match status" value="1"/>
</dbReference>
<dbReference type="InterPro" id="IPR011009">
    <property type="entry name" value="Kinase-like_dom_sf"/>
</dbReference>
<accession>A0A3P5Y4F0</accession>
<dbReference type="PROSITE" id="PS00108">
    <property type="entry name" value="PROTEIN_KINASE_ST"/>
    <property type="match status" value="1"/>
</dbReference>
<dbReference type="SMART" id="SM00220">
    <property type="entry name" value="S_TKc"/>
    <property type="match status" value="1"/>
</dbReference>
<evidence type="ECO:0000256" key="1">
    <source>
        <dbReference type="ARBA" id="ARBA00004251"/>
    </source>
</evidence>
<dbReference type="Pfam" id="PF01582">
    <property type="entry name" value="TIR"/>
    <property type="match status" value="1"/>
</dbReference>
<dbReference type="InterPro" id="IPR001245">
    <property type="entry name" value="Ser-Thr/Tyr_kinase_cat_dom"/>
</dbReference>
<dbReference type="FunFam" id="3.80.10.10:FF:000921">
    <property type="entry name" value="Disease resistance protein (TIR-NBS-LRR class) family"/>
    <property type="match status" value="1"/>
</dbReference>
<dbReference type="GO" id="GO:0004674">
    <property type="term" value="F:protein serine/threonine kinase activity"/>
    <property type="evidence" value="ECO:0007669"/>
    <property type="project" value="UniProtKB-KW"/>
</dbReference>
<evidence type="ECO:0000256" key="15">
    <source>
        <dbReference type="ARBA" id="ARBA00022989"/>
    </source>
</evidence>
<evidence type="ECO:0000256" key="18">
    <source>
        <dbReference type="ARBA" id="ARBA00023279"/>
    </source>
</evidence>
<dbReference type="InterPro" id="IPR058546">
    <property type="entry name" value="RPS4B/Roq1-like_LRR"/>
</dbReference>
<keyword evidence="4" id="KW-1003">Cell membrane</keyword>
<organism evidence="27">
    <name type="scientific">Brassica campestris</name>
    <name type="common">Field mustard</name>
    <dbReference type="NCBI Taxonomy" id="3711"/>
    <lineage>
        <taxon>Eukaryota</taxon>
        <taxon>Viridiplantae</taxon>
        <taxon>Streptophyta</taxon>
        <taxon>Embryophyta</taxon>
        <taxon>Tracheophyta</taxon>
        <taxon>Spermatophyta</taxon>
        <taxon>Magnoliopsida</taxon>
        <taxon>eudicotyledons</taxon>
        <taxon>Gunneridae</taxon>
        <taxon>Pentapetalae</taxon>
        <taxon>rosids</taxon>
        <taxon>malvids</taxon>
        <taxon>Brassicales</taxon>
        <taxon>Brassicaceae</taxon>
        <taxon>Brassiceae</taxon>
        <taxon>Brassica</taxon>
    </lineage>
</organism>
<evidence type="ECO:0000256" key="11">
    <source>
        <dbReference type="ARBA" id="ARBA00022741"/>
    </source>
</evidence>
<dbReference type="Gene3D" id="2.60.120.430">
    <property type="entry name" value="Galactose-binding lectin"/>
    <property type="match status" value="2"/>
</dbReference>
<evidence type="ECO:0000259" key="24">
    <source>
        <dbReference type="PROSITE" id="PS50011"/>
    </source>
</evidence>
<dbReference type="SUPFAM" id="SSF52540">
    <property type="entry name" value="P-loop containing nucleoside triphosphate hydrolases"/>
    <property type="match status" value="1"/>
</dbReference>
<dbReference type="FunFam" id="2.60.120.430:FF:000007">
    <property type="entry name" value="FERONIA receptor-like kinase"/>
    <property type="match status" value="1"/>
</dbReference>
<evidence type="ECO:0000313" key="26">
    <source>
        <dbReference type="EMBL" id="CAG7865221.1"/>
    </source>
</evidence>
<dbReference type="SUPFAM" id="SSF52047">
    <property type="entry name" value="RNI-like"/>
    <property type="match status" value="1"/>
</dbReference>
<dbReference type="Gene3D" id="3.80.10.10">
    <property type="entry name" value="Ribonuclease Inhibitor"/>
    <property type="match status" value="3"/>
</dbReference>
<dbReference type="PRINTS" id="PR00364">
    <property type="entry name" value="DISEASERSIST"/>
</dbReference>
<dbReference type="Pfam" id="PF23286">
    <property type="entry name" value="LRR_13"/>
    <property type="match status" value="1"/>
</dbReference>
<dbReference type="InterPro" id="IPR045272">
    <property type="entry name" value="ANXUR1/2-like"/>
</dbReference>
<evidence type="ECO:0000256" key="21">
    <source>
        <dbReference type="PROSITE-ProRule" id="PRU10141"/>
    </source>
</evidence>
<dbReference type="GO" id="GO:0043531">
    <property type="term" value="F:ADP binding"/>
    <property type="evidence" value="ECO:0007669"/>
    <property type="project" value="InterPro"/>
</dbReference>
<proteinExistence type="inferred from homology"/>
<keyword evidence="14 21" id="KW-0067">ATP-binding</keyword>
<comment type="catalytic activity">
    <reaction evidence="20">
        <text>L-seryl-[protein] + ATP = O-phospho-L-seryl-[protein] + ADP + H(+)</text>
        <dbReference type="Rhea" id="RHEA:17989"/>
        <dbReference type="Rhea" id="RHEA-COMP:9863"/>
        <dbReference type="Rhea" id="RHEA-COMP:11604"/>
        <dbReference type="ChEBI" id="CHEBI:15378"/>
        <dbReference type="ChEBI" id="CHEBI:29999"/>
        <dbReference type="ChEBI" id="CHEBI:30616"/>
        <dbReference type="ChEBI" id="CHEBI:83421"/>
        <dbReference type="ChEBI" id="CHEBI:456216"/>
        <dbReference type="EC" id="2.7.11.1"/>
    </reaction>
</comment>
<evidence type="ECO:0000256" key="5">
    <source>
        <dbReference type="ARBA" id="ARBA00022527"/>
    </source>
</evidence>
<comment type="similarity">
    <text evidence="2">Belongs to the protein kinase superfamily. TKL Ser/Thr protein kinase family. ROCO subfamily.</text>
</comment>
<dbReference type="Gene3D" id="3.40.50.300">
    <property type="entry name" value="P-loop containing nucleotide triphosphate hydrolases"/>
    <property type="match status" value="1"/>
</dbReference>
<dbReference type="FunFam" id="1.10.510.10:FF:000058">
    <property type="entry name" value="Receptor-like protein kinase FERONIA"/>
    <property type="match status" value="1"/>
</dbReference>
<sequence length="1994" mass="222108">MVEVYISFDRCEDKVRYSFISHLSAAFHRRGISSYIGGSDPKSDGLSKGDMEKSKACVVVFSEKYSSSKPCLEELVKVSERRGYEGGHAVVPVFYRATKSSVKKLIWKSSDLTSERRSALLEVVDLPGHESYVTQSESDLVEEIVADVREKLNTTENIGVYPKLLRIENLLQPCGVCRIGLWGMAGIGKTTLAEAIFDQMSGGYEASCFIKDFNKKFHEKGLHCLLEEHFGKTLREEFGVNSLITRPVLLRNVLGQKRVLVVLDDVRKALDAELFLGGFNWFCPGSLIIITSRDKQVFSLCQVKQIYEVPGLNEDEAQQLFSRFAFGKDIKHENLQKLLPKVIEYADGNPLALKYYGRKTRDNPKEVENAFLTLEQSPPHEIYDAVKSTYDLLSSNEKNIFLDIVCLFRGESIDYVMHLLEGCGFFPRVGINVLVEKCLVSISQGKVVMHNLIQDIGRKIINRRKRRSRLWKPSSIKHFLEDKNVLGSEDIEALSLDPSDLNFDLNPMAFEKMYNLRYLKICSSKPGSYSTIHLPKGLKSLPDELRLLHWENFPLLSLPQGFDPRNLVILNMCSSKLQRLWEGTKELEMLKRIKLCHSRKLVDIQELENARNIEVIDLQGCTRLEKFIDTGHFHHLRVINLSGCINIKVFPKVPPKIEELYLKQTAIRSIPTVALSSQDNIITYHHGGHKFFDLEDSIMVYLEHLKVLDLSRCIELEDIQVIPKNLKKLYLGGTSIQELPSLVHLSELVVLDLENCKQLQKIPLKLSTLTSLAVLNLSGCSELEDIEDLNLPRNLEELYVAGTAIQEVPLSITYLSELVILDLQNCKRLRCLAMEISNLKSLVTLKLPRLFTVETGMSNLISAFNENVCQRQDYLPQPRLLPSSRLLHGLVPRLYALVSLSLCNASLMHIPEEICSLPTVMVLDLSRNGFRKIPESIKQLCKLHSLRLRHCRNLRSLPELPQSLKLLNVHGCVSLESVSWASEQFPSHYTFNNCFNKSPEVARKRVAKGLAKVASIGKEHEQELIKALAFSICAPADANQTSSYNLRTGSFAMLELTSSLRNTLLGFAIFVVVTFMDDSHNNDGLGVRCISTWKNREETMTFTEGGIRSLLSLLLLLLLSITTLISAADYTPTDKILLNCGGSSDLTDTDNRTWIQDVKSKFLSSSGDSKTSPAATQDPSVPTVPYMSARIFRSPFTYSFPVASGRKFVRLYFYPNSYDGLNATNSLFSLSSGPYTLLKNFSAAQTSQALNYAYIIKEFVVNVEGGTLNMTFTPESTPSNAYAFVNGIEVTSMPDIYSSTDGTLTVVGTSSGVTIDNTTALENVYRLNVGGNDISPSADTGLFRSWYDDQDYIFAASLGIPETADPNMTIQYPTGTPSYIAPADVYSTARSMGPTPQVNLNYNLTWVFSVDSGFSYLVRLHFCEVSSNINKINQRVFTIYLNNQTAEPAADVAGWTGGNGIALHKDYVVIPPEGKGQQDLWLALHPNPIDKPQYYDSILNGVEIFKMNSSDGNLAGPNPLPGPKVTADPSKVLQQRTSHTKSHTAVVAGAASGAVVLGLLVGFFAVAAYRRRKSGEYQPASDATSGWLPLSLYGNSHSAGSGKTNTTGSYASSLPSNLCRHFSFAEIKAATKNFDESRVLGVGGFGKVYRGEIDGGTTKVAIKRGNPMSEQGVHEFQTEIEMLSKLRHRHLVSLIGYCEENCEMILVYDYMAHGTMREHLYKTQNAPLSWKQRLEICIGAARGLHYLHTGAKHTIIHRDVKTTNILLDEKWVAKVSDFGLSKTGPTLDHTHVSTVVKGSFGYLDPEYFRRQQLTDKSDVYSFGVVLFEALCARPALNPTLAKEQVSLAEWAPYCYKKGMLDQIVDPHLKGKITPECFKKFAETAMKCVLDQGIERPSMGDVLWNLEFALQLQESAEESGKGICGEMDLDEIKYDDDNCKGKNNDKGSDVYEGNVTDSRSSGIDMSIGGRSLASDDSDGLTPSAVFSQIMNPKGR</sequence>
<dbReference type="EMBL" id="LS974625">
    <property type="protein sequence ID" value="CAG7865221.1"/>
    <property type="molecule type" value="Genomic_DNA"/>
</dbReference>
<dbReference type="InterPro" id="IPR002182">
    <property type="entry name" value="NB-ARC"/>
</dbReference>
<evidence type="ECO:0000256" key="8">
    <source>
        <dbReference type="ARBA" id="ARBA00022692"/>
    </source>
</evidence>
<dbReference type="EC" id="2.7.11.1" evidence="3"/>
<dbReference type="InterPro" id="IPR024788">
    <property type="entry name" value="Malectin-like_Carb-bd_dom"/>
</dbReference>
<dbReference type="Gene3D" id="1.10.510.10">
    <property type="entry name" value="Transferase(Phosphotransferase) domain 1"/>
    <property type="match status" value="1"/>
</dbReference>
<gene>
    <name evidence="27" type="ORF">BRAA09T39928Z</name>
    <name evidence="26" type="ORF">BRAPAZ1V2_A09P56880.2</name>
</gene>
<dbReference type="Pfam" id="PF07714">
    <property type="entry name" value="PK_Tyr_Ser-Thr"/>
    <property type="match status" value="1"/>
</dbReference>
<keyword evidence="15 23" id="KW-1133">Transmembrane helix</keyword>
<evidence type="ECO:0000313" key="27">
    <source>
        <dbReference type="EMBL" id="VDC62317.1"/>
    </source>
</evidence>
<evidence type="ECO:0000256" key="17">
    <source>
        <dbReference type="ARBA" id="ARBA00023180"/>
    </source>
</evidence>
<dbReference type="PROSITE" id="PS51450">
    <property type="entry name" value="LRR"/>
    <property type="match status" value="1"/>
</dbReference>
<keyword evidence="17" id="KW-0325">Glycoprotein</keyword>
<keyword evidence="7" id="KW-0808">Transferase</keyword>
<keyword evidence="18" id="KW-0278">Fertilization</keyword>
<evidence type="ECO:0000256" key="9">
    <source>
        <dbReference type="ARBA" id="ARBA00022729"/>
    </source>
</evidence>
<evidence type="ECO:0000256" key="23">
    <source>
        <dbReference type="SAM" id="Phobius"/>
    </source>
</evidence>
<keyword evidence="8 23" id="KW-0812">Transmembrane</keyword>
<evidence type="ECO:0000256" key="19">
    <source>
        <dbReference type="ARBA" id="ARBA00047899"/>
    </source>
</evidence>
<dbReference type="Gene3D" id="3.30.200.20">
    <property type="entry name" value="Phosphorylase Kinase, domain 1"/>
    <property type="match status" value="1"/>
</dbReference>
<keyword evidence="12" id="KW-0418">Kinase</keyword>
<evidence type="ECO:0000256" key="2">
    <source>
        <dbReference type="ARBA" id="ARBA00008171"/>
    </source>
</evidence>
<evidence type="ECO:0000256" key="22">
    <source>
        <dbReference type="SAM" id="MobiDB-lite"/>
    </source>
</evidence>
<dbReference type="InterPro" id="IPR000157">
    <property type="entry name" value="TIR_dom"/>
</dbReference>
<dbReference type="InterPro" id="IPR001611">
    <property type="entry name" value="Leu-rich_rpt"/>
</dbReference>
<dbReference type="InterPro" id="IPR011713">
    <property type="entry name" value="Leu-rich_rpt_3"/>
</dbReference>
<evidence type="ECO:0000256" key="20">
    <source>
        <dbReference type="ARBA" id="ARBA00048679"/>
    </source>
</evidence>
<feature type="domain" description="Protein kinase" evidence="24">
    <location>
        <begin position="1634"/>
        <end position="1908"/>
    </location>
</feature>
<dbReference type="GO" id="GO:0007165">
    <property type="term" value="P:signal transduction"/>
    <property type="evidence" value="ECO:0007669"/>
    <property type="project" value="InterPro"/>
</dbReference>
<protein>
    <recommendedName>
        <fullName evidence="3">non-specific serine/threonine protein kinase</fullName>
        <ecNumber evidence="3">2.7.11.1</ecNumber>
    </recommendedName>
</protein>
<reference evidence="27" key="1">
    <citation type="submission" date="2018-11" db="EMBL/GenBank/DDBJ databases">
        <authorList>
            <consortium name="Genoscope - CEA"/>
            <person name="William W."/>
        </authorList>
    </citation>
    <scope>NUCLEOTIDE SEQUENCE</scope>
</reference>
<dbReference type="GO" id="GO:0005524">
    <property type="term" value="F:ATP binding"/>
    <property type="evidence" value="ECO:0007669"/>
    <property type="project" value="UniProtKB-UniRule"/>
</dbReference>
<keyword evidence="6" id="KW-0433">Leucine-rich repeat</keyword>
<evidence type="ECO:0000259" key="25">
    <source>
        <dbReference type="PROSITE" id="PS50104"/>
    </source>
</evidence>
<dbReference type="InterPro" id="IPR008271">
    <property type="entry name" value="Ser/Thr_kinase_AS"/>
</dbReference>
<dbReference type="FunFam" id="3.30.200.20:FF:000039">
    <property type="entry name" value="receptor-like protein kinase FERONIA"/>
    <property type="match status" value="1"/>
</dbReference>
<name>A0A3P5Y4F0_BRACM</name>
<dbReference type="GO" id="GO:0004714">
    <property type="term" value="F:transmembrane receptor protein tyrosine kinase activity"/>
    <property type="evidence" value="ECO:0007669"/>
    <property type="project" value="InterPro"/>
</dbReference>
<feature type="compositionally biased region" description="Polar residues" evidence="22">
    <location>
        <begin position="1983"/>
        <end position="1994"/>
    </location>
</feature>
<evidence type="ECO:0000256" key="14">
    <source>
        <dbReference type="ARBA" id="ARBA00022840"/>
    </source>
</evidence>
<comment type="catalytic activity">
    <reaction evidence="19">
        <text>L-threonyl-[protein] + ATP = O-phospho-L-threonyl-[protein] + ADP + H(+)</text>
        <dbReference type="Rhea" id="RHEA:46608"/>
        <dbReference type="Rhea" id="RHEA-COMP:11060"/>
        <dbReference type="Rhea" id="RHEA-COMP:11605"/>
        <dbReference type="ChEBI" id="CHEBI:15378"/>
        <dbReference type="ChEBI" id="CHEBI:30013"/>
        <dbReference type="ChEBI" id="CHEBI:30616"/>
        <dbReference type="ChEBI" id="CHEBI:61977"/>
        <dbReference type="ChEBI" id="CHEBI:456216"/>
        <dbReference type="EC" id="2.7.11.1"/>
    </reaction>
</comment>
<keyword evidence="13" id="KW-0611">Plant defense</keyword>
<keyword evidence="5" id="KW-0723">Serine/threonine-protein kinase</keyword>
<dbReference type="PROSITE" id="PS00107">
    <property type="entry name" value="PROTEIN_KINASE_ATP"/>
    <property type="match status" value="1"/>
</dbReference>
<evidence type="ECO:0000256" key="10">
    <source>
        <dbReference type="ARBA" id="ARBA00022737"/>
    </source>
</evidence>
<dbReference type="Pfam" id="PF23282">
    <property type="entry name" value="WHD_ROQ1"/>
    <property type="match status" value="1"/>
</dbReference>
<keyword evidence="16 23" id="KW-0472">Membrane</keyword>
<dbReference type="InterPro" id="IPR058192">
    <property type="entry name" value="WHD_ROQ1-like"/>
</dbReference>